<accession>A0A2S7SQM7</accession>
<reference evidence="1 2" key="1">
    <citation type="submission" date="2018-01" db="EMBL/GenBank/DDBJ databases">
        <title>A novel member of the phylum Bacteroidetes isolated from glacier ice.</title>
        <authorList>
            <person name="Liu Q."/>
            <person name="Xin Y.-H."/>
        </authorList>
    </citation>
    <scope>NUCLEOTIDE SEQUENCE [LARGE SCALE GENOMIC DNA]</scope>
    <source>
        <strain evidence="1 2">RB1R16</strain>
    </source>
</reference>
<dbReference type="Proteomes" id="UP000239872">
    <property type="component" value="Unassembled WGS sequence"/>
</dbReference>
<proteinExistence type="predicted"/>
<evidence type="ECO:0000313" key="2">
    <source>
        <dbReference type="Proteomes" id="UP000239872"/>
    </source>
</evidence>
<keyword evidence="2" id="KW-1185">Reference proteome</keyword>
<protein>
    <submittedName>
        <fullName evidence="1">Uncharacterized protein</fullName>
    </submittedName>
</protein>
<dbReference type="RefSeq" id="WP_105041355.1">
    <property type="nucleotide sequence ID" value="NZ_PPSL01000010.1"/>
</dbReference>
<comment type="caution">
    <text evidence="1">The sequence shown here is derived from an EMBL/GenBank/DDBJ whole genome shotgun (WGS) entry which is preliminary data.</text>
</comment>
<name>A0A2S7SQM7_9BACT</name>
<dbReference type="EMBL" id="PPSL01000010">
    <property type="protein sequence ID" value="PQJ08927.1"/>
    <property type="molecule type" value="Genomic_DNA"/>
</dbReference>
<sequence>MDDIFSVVLNRIHSHVLPKIKDLQVMNEYTFEEEVTPFEYGNRIEAYFLFHIYLRNFSLAINRFDTRTKCINNELSKINATVNGIPLSKRKDVKFDPDMRFPYSYNELLENKKIAANWLFPLWSAIREMQLLKKDINILLVDFDKLLNDGLFEKILREHYDGINYDKKLGWHFLLTNYKFVGKRRCLLKPKFIATFPDVIIDDTIIDIKTNTGFTDLKDQCAQLLHQFIDFYAFRNFSNVIYNNDTISDYDRKKILLPVRKICLYYYRYNKFFTIDLKKLLSEEEFNQLIAVKKDYSRIMF</sequence>
<dbReference type="AlphaFoldDB" id="A0A2S7SQM7"/>
<gene>
    <name evidence="1" type="ORF">CJD36_021935</name>
</gene>
<organism evidence="1 2">
    <name type="scientific">Flavipsychrobacter stenotrophus</name>
    <dbReference type="NCBI Taxonomy" id="2077091"/>
    <lineage>
        <taxon>Bacteria</taxon>
        <taxon>Pseudomonadati</taxon>
        <taxon>Bacteroidota</taxon>
        <taxon>Chitinophagia</taxon>
        <taxon>Chitinophagales</taxon>
        <taxon>Chitinophagaceae</taxon>
        <taxon>Flavipsychrobacter</taxon>
    </lineage>
</organism>
<evidence type="ECO:0000313" key="1">
    <source>
        <dbReference type="EMBL" id="PQJ08927.1"/>
    </source>
</evidence>